<dbReference type="Pfam" id="PF04857">
    <property type="entry name" value="CAF1"/>
    <property type="match status" value="1"/>
</dbReference>
<dbReference type="InterPro" id="IPR051181">
    <property type="entry name" value="CAF1_poly(A)_ribonucleases"/>
</dbReference>
<dbReference type="AlphaFoldDB" id="A0A8C4Q743"/>
<name>A0A8C4Q743_EPTBU</name>
<reference evidence="17" key="1">
    <citation type="submission" date="2025-08" db="UniProtKB">
        <authorList>
            <consortium name="Ensembl"/>
        </authorList>
    </citation>
    <scope>IDENTIFICATION</scope>
</reference>
<dbReference type="SUPFAM" id="SSF54928">
    <property type="entry name" value="RNA-binding domain, RBD"/>
    <property type="match status" value="1"/>
</dbReference>
<evidence type="ECO:0000313" key="18">
    <source>
        <dbReference type="Proteomes" id="UP000694388"/>
    </source>
</evidence>
<sequence length="321" mass="36467">MLLDVMHSVHQFGSALPEDLNEFKELTNCMFPRLLDTKLMSSNHPFKEIIQFTQLGDLHRRLMESPFKVPTIESSEDFPAYNTATEQLHEAGYDAYITGLSFITMANYLGTFMHPAKQHVAAQSALIEPFVNKLFLMRIIDIPYLNLTGPDPKPKRDNVLHVTFPKEWKTSDLHQLFSAFGGIQVSWIDSTSAFVVLSKKEQVPIAKNMCQDAETYQIRTYSEYCRWCACTPTLPKHKGATFSENKPWGKKRKHSVMECKINQSVAHQCVNWNGESEPSTSPFQPKPLTVSESDEEANKKAKVGSDSVEKGSDLFEVPENW</sequence>
<keyword evidence="8" id="KW-0540">Nuclease</keyword>
<evidence type="ECO:0000256" key="7">
    <source>
        <dbReference type="ARBA" id="ARBA00022490"/>
    </source>
</evidence>
<dbReference type="Ensembl" id="ENSEBUT00000011534.1">
    <property type="protein sequence ID" value="ENSEBUP00000010975.1"/>
    <property type="gene ID" value="ENSEBUG00000007052.1"/>
</dbReference>
<comment type="similarity">
    <text evidence="4">Belongs to the CAF1 family.</text>
</comment>
<evidence type="ECO:0000256" key="11">
    <source>
        <dbReference type="ARBA" id="ARBA00022839"/>
    </source>
</evidence>
<dbReference type="FunFam" id="3.30.70.330:FF:000196">
    <property type="entry name" value="Poly(A)-specific ribonuclease PARN"/>
    <property type="match status" value="1"/>
</dbReference>
<dbReference type="GO" id="GO:1990432">
    <property type="term" value="P:siRNA 3'-end processing"/>
    <property type="evidence" value="ECO:0007669"/>
    <property type="project" value="TreeGrafter"/>
</dbReference>
<dbReference type="Proteomes" id="UP000694388">
    <property type="component" value="Unplaced"/>
</dbReference>
<dbReference type="OMA" id="MECKINQ"/>
<comment type="subcellular location">
    <subcellularLocation>
        <location evidence="3">Cytoplasm</location>
    </subcellularLocation>
    <subcellularLocation>
        <location evidence="2">Nucleus</location>
    </subcellularLocation>
</comment>
<dbReference type="GO" id="GO:1990431">
    <property type="term" value="P:priRNA 3'-end processing"/>
    <property type="evidence" value="ECO:0007669"/>
    <property type="project" value="TreeGrafter"/>
</dbReference>
<dbReference type="Pfam" id="PF08675">
    <property type="entry name" value="RNA_bind"/>
    <property type="match status" value="1"/>
</dbReference>
<dbReference type="GO" id="GO:0003723">
    <property type="term" value="F:RNA binding"/>
    <property type="evidence" value="ECO:0007669"/>
    <property type="project" value="UniProtKB-KW"/>
</dbReference>
<evidence type="ECO:0000256" key="12">
    <source>
        <dbReference type="ARBA" id="ARBA00022884"/>
    </source>
</evidence>
<dbReference type="PANTHER" id="PTHR15092:SF44">
    <property type="entry name" value="POLY(A)-SPECIFIC RIBONUCLEASE PARN"/>
    <property type="match status" value="1"/>
</dbReference>
<evidence type="ECO:0000256" key="14">
    <source>
        <dbReference type="ARBA" id="ARBA00031923"/>
    </source>
</evidence>
<organism evidence="17 18">
    <name type="scientific">Eptatretus burgeri</name>
    <name type="common">Inshore hagfish</name>
    <dbReference type="NCBI Taxonomy" id="7764"/>
    <lineage>
        <taxon>Eukaryota</taxon>
        <taxon>Metazoa</taxon>
        <taxon>Chordata</taxon>
        <taxon>Craniata</taxon>
        <taxon>Vertebrata</taxon>
        <taxon>Cyclostomata</taxon>
        <taxon>Myxini</taxon>
        <taxon>Myxiniformes</taxon>
        <taxon>Myxinidae</taxon>
        <taxon>Eptatretinae</taxon>
        <taxon>Eptatretus</taxon>
    </lineage>
</organism>
<keyword evidence="11" id="KW-0269">Exonuclease</keyword>
<evidence type="ECO:0000256" key="2">
    <source>
        <dbReference type="ARBA" id="ARBA00004123"/>
    </source>
</evidence>
<keyword evidence="10" id="KW-0378">Hydrolase</keyword>
<proteinExistence type="inferred from homology"/>
<dbReference type="GO" id="GO:0005737">
    <property type="term" value="C:cytoplasm"/>
    <property type="evidence" value="ECO:0007669"/>
    <property type="project" value="UniProtKB-SubCell"/>
</dbReference>
<accession>A0A8C4Q743</accession>
<keyword evidence="18" id="KW-1185">Reference proteome</keyword>
<dbReference type="InterPro" id="IPR012337">
    <property type="entry name" value="RNaseH-like_sf"/>
</dbReference>
<dbReference type="InterPro" id="IPR012677">
    <property type="entry name" value="Nucleotide-bd_a/b_plait_sf"/>
</dbReference>
<evidence type="ECO:0000256" key="15">
    <source>
        <dbReference type="SAM" id="MobiDB-lite"/>
    </source>
</evidence>
<dbReference type="PANTHER" id="PTHR15092">
    <property type="entry name" value="POLY A -SPECIFIC RIBONUCLEASE/TARGET OF EGR1, MEMBER 1"/>
    <property type="match status" value="1"/>
</dbReference>
<dbReference type="InterPro" id="IPR006941">
    <property type="entry name" value="RNase_CAF1"/>
</dbReference>
<keyword evidence="13" id="KW-0539">Nucleus</keyword>
<evidence type="ECO:0000256" key="13">
    <source>
        <dbReference type="ARBA" id="ARBA00023242"/>
    </source>
</evidence>
<evidence type="ECO:0000256" key="4">
    <source>
        <dbReference type="ARBA" id="ARBA00008372"/>
    </source>
</evidence>
<dbReference type="GO" id="GO:0004535">
    <property type="term" value="F:poly(A)-specific ribonuclease activity"/>
    <property type="evidence" value="ECO:0007669"/>
    <property type="project" value="UniProtKB-EC"/>
</dbReference>
<dbReference type="InterPro" id="IPR035979">
    <property type="entry name" value="RBD_domain_sf"/>
</dbReference>
<dbReference type="InterPro" id="IPR036397">
    <property type="entry name" value="RNaseH_sf"/>
</dbReference>
<feature type="domain" description="Poly(A)-specific ribonuclease RNA-binding" evidence="16">
    <location>
        <begin position="149"/>
        <end position="224"/>
    </location>
</feature>
<dbReference type="SUPFAM" id="SSF53098">
    <property type="entry name" value="Ribonuclease H-like"/>
    <property type="match status" value="1"/>
</dbReference>
<dbReference type="CDD" id="cd12428">
    <property type="entry name" value="RRM_PARN"/>
    <property type="match status" value="1"/>
</dbReference>
<reference evidence="17" key="2">
    <citation type="submission" date="2025-09" db="UniProtKB">
        <authorList>
            <consortium name="Ensembl"/>
        </authorList>
    </citation>
    <scope>IDENTIFICATION</scope>
</reference>
<protein>
    <recommendedName>
        <fullName evidence="6">Poly(A)-specific ribonuclease PARN</fullName>
        <ecNumber evidence="5">3.1.13.4</ecNumber>
    </recommendedName>
    <alternativeName>
        <fullName evidence="14">Polyadenylate-specific ribonuclease</fullName>
    </alternativeName>
</protein>
<evidence type="ECO:0000256" key="1">
    <source>
        <dbReference type="ARBA" id="ARBA00001663"/>
    </source>
</evidence>
<dbReference type="GO" id="GO:0046872">
    <property type="term" value="F:metal ion binding"/>
    <property type="evidence" value="ECO:0007669"/>
    <property type="project" value="UniProtKB-KW"/>
</dbReference>
<dbReference type="Gene3D" id="3.30.420.10">
    <property type="entry name" value="Ribonuclease H-like superfamily/Ribonuclease H"/>
    <property type="match status" value="1"/>
</dbReference>
<dbReference type="GO" id="GO:0000289">
    <property type="term" value="P:nuclear-transcribed mRNA poly(A) tail shortening"/>
    <property type="evidence" value="ECO:0007669"/>
    <property type="project" value="TreeGrafter"/>
</dbReference>
<keyword evidence="9" id="KW-0479">Metal-binding</keyword>
<feature type="region of interest" description="Disordered" evidence="15">
    <location>
        <begin position="275"/>
        <end position="321"/>
    </location>
</feature>
<dbReference type="EC" id="3.1.13.4" evidence="5"/>
<evidence type="ECO:0000256" key="3">
    <source>
        <dbReference type="ARBA" id="ARBA00004496"/>
    </source>
</evidence>
<evidence type="ECO:0000256" key="8">
    <source>
        <dbReference type="ARBA" id="ARBA00022722"/>
    </source>
</evidence>
<evidence type="ECO:0000256" key="6">
    <source>
        <dbReference type="ARBA" id="ARBA00015918"/>
    </source>
</evidence>
<dbReference type="FunFam" id="3.30.420.10:FF:000196">
    <property type="entry name" value="Poly(A)-specific ribonuclease PARN"/>
    <property type="match status" value="1"/>
</dbReference>
<evidence type="ECO:0000256" key="5">
    <source>
        <dbReference type="ARBA" id="ARBA00012161"/>
    </source>
</evidence>
<comment type="catalytic activity">
    <reaction evidence="1">
        <text>Exonucleolytic cleavage of poly(A) to 5'-AMP.</text>
        <dbReference type="EC" id="3.1.13.4"/>
    </reaction>
</comment>
<dbReference type="Gene3D" id="3.30.70.330">
    <property type="match status" value="1"/>
</dbReference>
<dbReference type="GeneTree" id="ENSGT00940000153167"/>
<dbReference type="InterPro" id="IPR014789">
    <property type="entry name" value="PolyA-riboNase_RNA-binding"/>
</dbReference>
<keyword evidence="12" id="KW-0694">RNA-binding</keyword>
<evidence type="ECO:0000313" key="17">
    <source>
        <dbReference type="Ensembl" id="ENSEBUP00000010975.1"/>
    </source>
</evidence>
<keyword evidence="7" id="KW-0963">Cytoplasm</keyword>
<dbReference type="GO" id="GO:0005634">
    <property type="term" value="C:nucleus"/>
    <property type="evidence" value="ECO:0007669"/>
    <property type="project" value="UniProtKB-SubCell"/>
</dbReference>
<evidence type="ECO:0000256" key="10">
    <source>
        <dbReference type="ARBA" id="ARBA00022801"/>
    </source>
</evidence>
<evidence type="ECO:0000259" key="16">
    <source>
        <dbReference type="Pfam" id="PF08675"/>
    </source>
</evidence>
<evidence type="ECO:0000256" key="9">
    <source>
        <dbReference type="ARBA" id="ARBA00022723"/>
    </source>
</evidence>